<evidence type="ECO:0000256" key="1">
    <source>
        <dbReference type="SAM" id="SignalP"/>
    </source>
</evidence>
<feature type="domain" description="DUF5648" evidence="2">
    <location>
        <begin position="197"/>
        <end position="261"/>
    </location>
</feature>
<protein>
    <recommendedName>
        <fullName evidence="2">DUF5648 domain-containing protein</fullName>
    </recommendedName>
</protein>
<proteinExistence type="predicted"/>
<feature type="chain" id="PRO_5039182018" description="DUF5648 domain-containing protein" evidence="1">
    <location>
        <begin position="31"/>
        <end position="355"/>
    </location>
</feature>
<dbReference type="RefSeq" id="WP_186813373.1">
    <property type="nucleotide sequence ID" value="NZ_BJUB01000006.1"/>
</dbReference>
<organism evidence="3 4">
    <name type="scientific">Cellulomonas xylanilytica</name>
    <dbReference type="NCBI Taxonomy" id="233583"/>
    <lineage>
        <taxon>Bacteria</taxon>
        <taxon>Bacillati</taxon>
        <taxon>Actinomycetota</taxon>
        <taxon>Actinomycetes</taxon>
        <taxon>Micrococcales</taxon>
        <taxon>Cellulomonadaceae</taxon>
        <taxon>Cellulomonas</taxon>
    </lineage>
</organism>
<accession>A0A510V8Q1</accession>
<keyword evidence="4" id="KW-1185">Reference proteome</keyword>
<dbReference type="InterPro" id="IPR043708">
    <property type="entry name" value="DUF5648"/>
</dbReference>
<dbReference type="Pfam" id="PF18885">
    <property type="entry name" value="DUF5648"/>
    <property type="match status" value="2"/>
</dbReference>
<sequence>MRARTTLIRPALVLALVVSLAGATAGSTAAAPVDGPDTSSFQKLSAPIAPVPATEGADAPADESVARATALSSPAFPDTEWATFRDLNLTRINYAGVNPVIRHGALDSLATTWVNSQSNSTDPQLDDNIESKVPAGSLGGVQLMYSYVGGTTAEMQEFLDWITVENLRYDAIDPELTDSGIGIAATATGLYAYYIIVGYTHSTPASDELPLYRFYKPSAGTHFYSTSAGERNTVIGFPEYRYEGLVAYIKGPQATSTTVPLQDLNRFFLASAGTHFYTSAPAEYQAVLTYPQYSLDGVAGRVAAAPGTGLSAMHRFFRPASGTHFYSANPAEVEAVKGLPGYTYEGTAFFLRVAS</sequence>
<evidence type="ECO:0000259" key="2">
    <source>
        <dbReference type="Pfam" id="PF18885"/>
    </source>
</evidence>
<evidence type="ECO:0000313" key="4">
    <source>
        <dbReference type="Proteomes" id="UP000321118"/>
    </source>
</evidence>
<dbReference type="EMBL" id="BJUB01000006">
    <property type="protein sequence ID" value="GEK21640.1"/>
    <property type="molecule type" value="Genomic_DNA"/>
</dbReference>
<feature type="domain" description="DUF5648" evidence="2">
    <location>
        <begin position="265"/>
        <end position="350"/>
    </location>
</feature>
<dbReference type="AlphaFoldDB" id="A0A510V8Q1"/>
<comment type="caution">
    <text evidence="3">The sequence shown here is derived from an EMBL/GenBank/DDBJ whole genome shotgun (WGS) entry which is preliminary data.</text>
</comment>
<dbReference type="Proteomes" id="UP000321118">
    <property type="component" value="Unassembled WGS sequence"/>
</dbReference>
<name>A0A510V8Q1_9CELL</name>
<evidence type="ECO:0000313" key="3">
    <source>
        <dbReference type="EMBL" id="GEK21640.1"/>
    </source>
</evidence>
<keyword evidence="1" id="KW-0732">Signal</keyword>
<reference evidence="3 4" key="1">
    <citation type="submission" date="2019-07" db="EMBL/GenBank/DDBJ databases">
        <title>Whole genome shotgun sequence of Cellulomonas xylanilytica NBRC 101102.</title>
        <authorList>
            <person name="Hosoyama A."/>
            <person name="Uohara A."/>
            <person name="Ohji S."/>
            <person name="Ichikawa N."/>
        </authorList>
    </citation>
    <scope>NUCLEOTIDE SEQUENCE [LARGE SCALE GENOMIC DNA]</scope>
    <source>
        <strain evidence="3 4">NBRC 101102</strain>
    </source>
</reference>
<gene>
    <name evidence="3" type="ORF">CXY01_21600</name>
</gene>
<feature type="signal peptide" evidence="1">
    <location>
        <begin position="1"/>
        <end position="30"/>
    </location>
</feature>